<organism evidence="1 2">
    <name type="scientific">Ogataea polymorpha</name>
    <dbReference type="NCBI Taxonomy" id="460523"/>
    <lineage>
        <taxon>Eukaryota</taxon>
        <taxon>Fungi</taxon>
        <taxon>Dikarya</taxon>
        <taxon>Ascomycota</taxon>
        <taxon>Saccharomycotina</taxon>
        <taxon>Pichiomycetes</taxon>
        <taxon>Pichiales</taxon>
        <taxon>Pichiaceae</taxon>
        <taxon>Ogataea</taxon>
    </lineage>
</organism>
<keyword evidence="2" id="KW-1185">Reference proteome</keyword>
<sequence length="94" mass="10188">MEAVSDTGWFAGMCDGGSDQTRSCSFSLVLAPHIRNTPENVSKAPAKKTMHCAADLSAKSLKTTIEQSRTAVVKNTKWMGTTVVALAILRQEFR</sequence>
<dbReference type="EMBL" id="JAEUBD010001266">
    <property type="protein sequence ID" value="KAH3663061.1"/>
    <property type="molecule type" value="Genomic_DNA"/>
</dbReference>
<dbReference type="AlphaFoldDB" id="A0A9P8T1Y5"/>
<dbReference type="Proteomes" id="UP000788993">
    <property type="component" value="Unassembled WGS sequence"/>
</dbReference>
<evidence type="ECO:0000313" key="2">
    <source>
        <dbReference type="Proteomes" id="UP000788993"/>
    </source>
</evidence>
<name>A0A9P8T1Y5_9ASCO</name>
<gene>
    <name evidence="1" type="ORF">OGATHE_004637</name>
</gene>
<reference evidence="1" key="1">
    <citation type="journal article" date="2021" name="Open Biol.">
        <title>Shared evolutionary footprints suggest mitochondrial oxidative damage underlies multiple complex I losses in fungi.</title>
        <authorList>
            <person name="Schikora-Tamarit M.A."/>
            <person name="Marcet-Houben M."/>
            <person name="Nosek J."/>
            <person name="Gabaldon T."/>
        </authorList>
    </citation>
    <scope>NUCLEOTIDE SEQUENCE</scope>
    <source>
        <strain evidence="1">NCAIM Y.01608</strain>
    </source>
</reference>
<protein>
    <submittedName>
        <fullName evidence="1">Uncharacterized protein</fullName>
    </submittedName>
</protein>
<proteinExistence type="predicted"/>
<reference evidence="1" key="2">
    <citation type="submission" date="2021-01" db="EMBL/GenBank/DDBJ databases">
        <authorList>
            <person name="Schikora-Tamarit M.A."/>
        </authorList>
    </citation>
    <scope>NUCLEOTIDE SEQUENCE</scope>
    <source>
        <strain evidence="1">NCAIM Y.01608</strain>
    </source>
</reference>
<evidence type="ECO:0000313" key="1">
    <source>
        <dbReference type="EMBL" id="KAH3663061.1"/>
    </source>
</evidence>
<comment type="caution">
    <text evidence="1">The sequence shown here is derived from an EMBL/GenBank/DDBJ whole genome shotgun (WGS) entry which is preliminary data.</text>
</comment>
<accession>A0A9P8T1Y5</accession>